<evidence type="ECO:0000313" key="6">
    <source>
        <dbReference type="Proteomes" id="UP000056750"/>
    </source>
</evidence>
<dbReference type="EMBL" id="JAUOQI010000013">
    <property type="protein sequence ID" value="MDO6578929.1"/>
    <property type="molecule type" value="Genomic_DNA"/>
</dbReference>
<protein>
    <submittedName>
        <fullName evidence="5">IucA/IucC family protein</fullName>
    </submittedName>
</protein>
<dbReference type="GO" id="GO:0019290">
    <property type="term" value="P:siderophore biosynthetic process"/>
    <property type="evidence" value="ECO:0007669"/>
    <property type="project" value="InterPro"/>
</dbReference>
<dbReference type="InterPro" id="IPR007310">
    <property type="entry name" value="Aerobactin_biosyn_IucA/IucC_N"/>
</dbReference>
<name>A0AAW7Z2E0_9ALTE</name>
<accession>A0AAW7Z2E0</accession>
<keyword evidence="6" id="KW-1185">Reference proteome</keyword>
<dbReference type="Gene3D" id="6.10.250.3370">
    <property type="match status" value="1"/>
</dbReference>
<dbReference type="Pfam" id="PF04183">
    <property type="entry name" value="IucA_IucC"/>
    <property type="match status" value="1"/>
</dbReference>
<feature type="domain" description="Aerobactin siderophore biosynthesis IucA/IucC-like C-terminal" evidence="3">
    <location>
        <begin position="403"/>
        <end position="570"/>
    </location>
</feature>
<evidence type="ECO:0000313" key="5">
    <source>
        <dbReference type="EMBL" id="MDO6578929.1"/>
    </source>
</evidence>
<dbReference type="Gene3D" id="1.10.510.40">
    <property type="match status" value="1"/>
</dbReference>
<dbReference type="Proteomes" id="UP001170717">
    <property type="component" value="Unassembled WGS sequence"/>
</dbReference>
<dbReference type="EMBL" id="CP013926">
    <property type="protein sequence ID" value="AMJ75550.1"/>
    <property type="molecule type" value="Genomic_DNA"/>
</dbReference>
<gene>
    <name evidence="4" type="ORF">AVL57_17225</name>
    <name evidence="5" type="ORF">Q4527_16095</name>
</gene>
<reference evidence="4 6" key="1">
    <citation type="submission" date="2015-12" db="EMBL/GenBank/DDBJ databases">
        <title>Intraspecies pangenome expansion in the marine bacterium Alteromonas.</title>
        <authorList>
            <person name="Lopez-Perez M."/>
            <person name="Rodriguez-Valera F."/>
        </authorList>
    </citation>
    <scope>NUCLEOTIDE SEQUENCE [LARGE SCALE GENOMIC DNA]</scope>
    <source>
        <strain evidence="4 6">LMG 21861</strain>
    </source>
</reference>
<dbReference type="Pfam" id="PF06276">
    <property type="entry name" value="FhuF"/>
    <property type="match status" value="1"/>
</dbReference>
<evidence type="ECO:0000259" key="3">
    <source>
        <dbReference type="Pfam" id="PF06276"/>
    </source>
</evidence>
<evidence type="ECO:0000256" key="1">
    <source>
        <dbReference type="ARBA" id="ARBA00004924"/>
    </source>
</evidence>
<feature type="domain" description="Aerobactin siderophore biosynthesis IucA/IucC N-terminal" evidence="2">
    <location>
        <begin position="137"/>
        <end position="382"/>
    </location>
</feature>
<dbReference type="PANTHER" id="PTHR34384">
    <property type="entry name" value="L-2,3-DIAMINOPROPANOATE--CITRATE LIGASE"/>
    <property type="match status" value="1"/>
</dbReference>
<dbReference type="InterPro" id="IPR037455">
    <property type="entry name" value="LucA/IucC-like"/>
</dbReference>
<dbReference type="InterPro" id="IPR022770">
    <property type="entry name" value="IucA/IucC-like_C"/>
</dbReference>
<sequence>MNQLNVETSTKLAHRQHGLNSAAKSRVIKQLVEALLFEQLVPYHYTNGNFWFSVGDTRYIARGHISSFGRIRLDATYIKQIAPFKTATIDLPTLINALPASDATKDQLLKELSQTIGFSEWNDAHLTPIKSRRDLNYSALESAILEGHPYHPCFKARTGFSLSDHASYSPEAGSEFKLHWLAIKRQFLAANLPTEEDCFWQQELGESTLTTLRQRLQVLTPDSQEYGLLPIHPWQRNKLSTALSQPINNKEIIDLGECGDSYQATISVRTLLNITSPQKAHVKLPMNMVNTSSLRTIEPHSVTTAPVISNWLDTLIKQDSWYQKRQNFAIQHEYAGIVVRHPNVAAGSEHWANKLSPSLSVIFRNSQPLQGGHTDALPFAALSLVEQDGLPFIDPWINKYGCEAWLTQLIEATIIPVWHLLVKHGIAVEAHAQNMILRHQHGWPTSVVLRDFHESVEYVEDYLAQPKLKPHFAELHHDYVHAPDNQYYWMSQVDALRELLVDTLFVYNLTDVATLMQRFYHYEETQFWQQVTNTLSAYEKNSPSWRSRIHKIDLLAPKIQTESLLAKKLSGQGAQEFHHTIPNPLHPL</sequence>
<dbReference type="Proteomes" id="UP000056750">
    <property type="component" value="Chromosome"/>
</dbReference>
<evidence type="ECO:0000313" key="7">
    <source>
        <dbReference type="Proteomes" id="UP001170717"/>
    </source>
</evidence>
<proteinExistence type="predicted"/>
<dbReference type="KEGG" id="asq:AVL57_17225"/>
<comment type="pathway">
    <text evidence="1">Siderophore biosynthesis.</text>
</comment>
<evidence type="ECO:0000313" key="4">
    <source>
        <dbReference type="EMBL" id="AMJ75550.1"/>
    </source>
</evidence>
<organism evidence="5 7">
    <name type="scientific">Alteromonas stellipolaris</name>
    <dbReference type="NCBI Taxonomy" id="233316"/>
    <lineage>
        <taxon>Bacteria</taxon>
        <taxon>Pseudomonadati</taxon>
        <taxon>Pseudomonadota</taxon>
        <taxon>Gammaproteobacteria</taxon>
        <taxon>Alteromonadales</taxon>
        <taxon>Alteromonadaceae</taxon>
        <taxon>Alteromonas/Salinimonas group</taxon>
        <taxon>Alteromonas</taxon>
    </lineage>
</organism>
<reference evidence="5" key="2">
    <citation type="submission" date="2023-07" db="EMBL/GenBank/DDBJ databases">
        <title>Genome content predicts the carbon catabolic preferences of heterotrophic bacteria.</title>
        <authorList>
            <person name="Gralka M."/>
        </authorList>
    </citation>
    <scope>NUCLEOTIDE SEQUENCE</scope>
    <source>
        <strain evidence="5">F2M12</strain>
    </source>
</reference>
<dbReference type="GO" id="GO:0016881">
    <property type="term" value="F:acid-amino acid ligase activity"/>
    <property type="evidence" value="ECO:0007669"/>
    <property type="project" value="UniProtKB-ARBA"/>
</dbReference>
<dbReference type="RefSeq" id="WP_057789655.1">
    <property type="nucleotide sequence ID" value="NZ_CAXIBE010000004.1"/>
</dbReference>
<dbReference type="PANTHER" id="PTHR34384:SF6">
    <property type="entry name" value="STAPHYLOFERRIN B SYNTHASE"/>
    <property type="match status" value="1"/>
</dbReference>
<evidence type="ECO:0000259" key="2">
    <source>
        <dbReference type="Pfam" id="PF04183"/>
    </source>
</evidence>
<dbReference type="AlphaFoldDB" id="A0AAW7Z2E0"/>